<gene>
    <name evidence="4" type="ORF">M5X04_07295</name>
</gene>
<dbReference type="Pfam" id="PF07508">
    <property type="entry name" value="Recombinase"/>
    <property type="match status" value="1"/>
</dbReference>
<dbReference type="InterPro" id="IPR006119">
    <property type="entry name" value="Resolv_N"/>
</dbReference>
<accession>A0ABT4E5X5</accession>
<proteinExistence type="predicted"/>
<evidence type="ECO:0000313" key="5">
    <source>
        <dbReference type="Proteomes" id="UP001527090"/>
    </source>
</evidence>
<dbReference type="InterPro" id="IPR050639">
    <property type="entry name" value="SSR_resolvase"/>
</dbReference>
<dbReference type="InterPro" id="IPR025827">
    <property type="entry name" value="Zn_ribbon_recom_dom"/>
</dbReference>
<dbReference type="Pfam" id="PF13408">
    <property type="entry name" value="Zn_ribbon_recom"/>
    <property type="match status" value="1"/>
</dbReference>
<dbReference type="Gene3D" id="3.90.1750.20">
    <property type="entry name" value="Putative Large Serine Recombinase, Chain B, Domain 2"/>
    <property type="match status" value="1"/>
</dbReference>
<feature type="domain" description="Resolvase/invertase-type recombinase catalytic" evidence="2">
    <location>
        <begin position="8"/>
        <end position="152"/>
    </location>
</feature>
<feature type="coiled-coil region" evidence="1">
    <location>
        <begin position="411"/>
        <end position="438"/>
    </location>
</feature>
<keyword evidence="1" id="KW-0175">Coiled coil</keyword>
<evidence type="ECO:0000313" key="4">
    <source>
        <dbReference type="EMBL" id="MCY9529140.1"/>
    </source>
</evidence>
<protein>
    <submittedName>
        <fullName evidence="4">Recombinase family protein</fullName>
    </submittedName>
</protein>
<dbReference type="EMBL" id="JAMDLY010000008">
    <property type="protein sequence ID" value="MCY9529140.1"/>
    <property type="molecule type" value="Genomic_DNA"/>
</dbReference>
<evidence type="ECO:0000256" key="1">
    <source>
        <dbReference type="SAM" id="Coils"/>
    </source>
</evidence>
<evidence type="ECO:0000259" key="2">
    <source>
        <dbReference type="PROSITE" id="PS51736"/>
    </source>
</evidence>
<reference evidence="4 5" key="1">
    <citation type="submission" date="2022-05" db="EMBL/GenBank/DDBJ databases">
        <title>Genome Sequencing of Bee-Associated Microbes.</title>
        <authorList>
            <person name="Dunlap C."/>
        </authorList>
    </citation>
    <scope>NUCLEOTIDE SEQUENCE [LARGE SCALE GENOMIC DNA]</scope>
    <source>
        <strain evidence="4 5">NRRL NRS-750</strain>
    </source>
</reference>
<dbReference type="Pfam" id="PF00239">
    <property type="entry name" value="Resolvase"/>
    <property type="match status" value="1"/>
</dbReference>
<dbReference type="CDD" id="cd00338">
    <property type="entry name" value="Ser_Recombinase"/>
    <property type="match status" value="1"/>
</dbReference>
<dbReference type="Proteomes" id="UP001527090">
    <property type="component" value="Unassembled WGS sequence"/>
</dbReference>
<dbReference type="InterPro" id="IPR038109">
    <property type="entry name" value="DNA_bind_recomb_sf"/>
</dbReference>
<dbReference type="PROSITE" id="PS51737">
    <property type="entry name" value="RECOMBINASE_DNA_BIND"/>
    <property type="match status" value="1"/>
</dbReference>
<keyword evidence="5" id="KW-1185">Reference proteome</keyword>
<dbReference type="PANTHER" id="PTHR30461:SF23">
    <property type="entry name" value="DNA RECOMBINASE-RELATED"/>
    <property type="match status" value="1"/>
</dbReference>
<dbReference type="InterPro" id="IPR036162">
    <property type="entry name" value="Resolvase-like_N_sf"/>
</dbReference>
<sequence>MKEKKKIRAVAYPRYSSDNQREESIVAQMKAIAEYCKNKGYALVGNYPDEAKTATTDRRPNFQKMIKDSDRGLFDVVVVHKLDRFARDRYDSAHYKRKLKRNGVRVESVLEQLDDSPESIILESVLEGMGEYYSKNLSREVLKGMNENAEAGIHVGGRPPYGLLVNKERKYEIDRKRYGAVKMYFVGIDNDLSNEVIADQINAAGYRTQTGRKFTKNSFDGWAFNRKYKGDYTWNVSSAKDDDGKRNTHKKKPIEEQQVIPNAFPAIIEESLFERVYKKMMERKHKPGRMKAKVTYLLTGKIYCGNCGSAYAGNSYRNPKAADKTLLCYYKCSSKCGNTSVRKDDIEDIAKDNLIENCFSSEGTKEILYRVKKLYKQQRHSTQDDVYPIKSELKELSQKINNWIDALGKGIKGLEDKIVEAQHRQEALEEELLRIELIQNTVELPDEAIMRIIEDKKHLLNTADEQQQKEVLQEYVERITIQPSKDINSYNVDITYRVFSGGGEGIRTPVRR</sequence>
<dbReference type="SMART" id="SM00857">
    <property type="entry name" value="Resolvase"/>
    <property type="match status" value="1"/>
</dbReference>
<dbReference type="PANTHER" id="PTHR30461">
    <property type="entry name" value="DNA-INVERTASE FROM LAMBDOID PROPHAGE"/>
    <property type="match status" value="1"/>
</dbReference>
<name>A0ABT4E5X5_PAEAL</name>
<dbReference type="RefSeq" id="WP_268631866.1">
    <property type="nucleotide sequence ID" value="NZ_JAMDLY010000008.1"/>
</dbReference>
<dbReference type="Gene3D" id="3.40.50.1390">
    <property type="entry name" value="Resolvase, N-terminal catalytic domain"/>
    <property type="match status" value="1"/>
</dbReference>
<dbReference type="PROSITE" id="PS51736">
    <property type="entry name" value="RECOMBINASES_3"/>
    <property type="match status" value="1"/>
</dbReference>
<feature type="domain" description="Recombinase" evidence="3">
    <location>
        <begin position="160"/>
        <end position="286"/>
    </location>
</feature>
<comment type="caution">
    <text evidence="4">The sequence shown here is derived from an EMBL/GenBank/DDBJ whole genome shotgun (WGS) entry which is preliminary data.</text>
</comment>
<dbReference type="SUPFAM" id="SSF53041">
    <property type="entry name" value="Resolvase-like"/>
    <property type="match status" value="1"/>
</dbReference>
<organism evidence="4 5">
    <name type="scientific">Paenibacillus alvei</name>
    <name type="common">Bacillus alvei</name>
    <dbReference type="NCBI Taxonomy" id="44250"/>
    <lineage>
        <taxon>Bacteria</taxon>
        <taxon>Bacillati</taxon>
        <taxon>Bacillota</taxon>
        <taxon>Bacilli</taxon>
        <taxon>Bacillales</taxon>
        <taxon>Paenibacillaceae</taxon>
        <taxon>Paenibacillus</taxon>
    </lineage>
</organism>
<dbReference type="InterPro" id="IPR011109">
    <property type="entry name" value="DNA_bind_recombinase_dom"/>
</dbReference>
<evidence type="ECO:0000259" key="3">
    <source>
        <dbReference type="PROSITE" id="PS51737"/>
    </source>
</evidence>